<dbReference type="SUPFAM" id="SSF101386">
    <property type="entry name" value="all-alpha NTP pyrophosphatases"/>
    <property type="match status" value="2"/>
</dbReference>
<dbReference type="InterPro" id="IPR048011">
    <property type="entry name" value="NTP-PPase_MazG-like_C"/>
</dbReference>
<dbReference type="GO" id="GO:0006203">
    <property type="term" value="P:dGTP catabolic process"/>
    <property type="evidence" value="ECO:0007669"/>
    <property type="project" value="TreeGrafter"/>
</dbReference>
<feature type="domain" description="NTP pyrophosphohydrolase MazG-like" evidence="1">
    <location>
        <begin position="27"/>
        <end position="100"/>
    </location>
</feature>
<dbReference type="GO" id="GO:0047429">
    <property type="term" value="F:nucleoside triphosphate diphosphatase activity"/>
    <property type="evidence" value="ECO:0007669"/>
    <property type="project" value="InterPro"/>
</dbReference>
<dbReference type="InterPro" id="IPR011551">
    <property type="entry name" value="NTP_PyrPHydrolase_MazG"/>
</dbReference>
<proteinExistence type="predicted"/>
<dbReference type="Pfam" id="PF03819">
    <property type="entry name" value="MazG"/>
    <property type="match status" value="1"/>
</dbReference>
<gene>
    <name evidence="2" type="ORF">A9308_00170</name>
</gene>
<sequence length="280" mass="31623">MQPTGEFSDLMALMARLRRECAWDKQQTNQSLIPYAIEETYELIEAIYDGDYEDIKGELGDVLLQVVFHATLYAEQGQFTMRDVIYTLQDKLIRRHPHVFDRDVLTTESQVAERWQQIKAQENAERAARGKPPRRVLDVVKAAPALQQAQALQTAAGKLGFDWDNLDEVVAKLDEEIAELKAILPPNLAHPLDSQLDATTRHALTLELGDCFFALVNIARKLGIDSETAALSCVHKFRSRFGYIEDALTAQGKTLDDTDLATMDALWQQAKQAENHPKIF</sequence>
<dbReference type="OrthoDB" id="9808939at2"/>
<dbReference type="GO" id="GO:0006950">
    <property type="term" value="P:response to stress"/>
    <property type="evidence" value="ECO:0007669"/>
    <property type="project" value="UniProtKB-ARBA"/>
</dbReference>
<dbReference type="RefSeq" id="WP_067236016.1">
    <property type="nucleotide sequence ID" value="NZ_LZMZ01000012.1"/>
</dbReference>
<dbReference type="InterPro" id="IPR048015">
    <property type="entry name" value="NTP-PPase_MazG-like_N"/>
</dbReference>
<dbReference type="Proteomes" id="UP000092508">
    <property type="component" value="Unassembled WGS sequence"/>
</dbReference>
<evidence type="ECO:0000259" key="1">
    <source>
        <dbReference type="Pfam" id="PF03819"/>
    </source>
</evidence>
<dbReference type="GO" id="GO:0046047">
    <property type="term" value="P:TTP catabolic process"/>
    <property type="evidence" value="ECO:0007669"/>
    <property type="project" value="TreeGrafter"/>
</dbReference>
<dbReference type="GO" id="GO:0046061">
    <property type="term" value="P:dATP catabolic process"/>
    <property type="evidence" value="ECO:0007669"/>
    <property type="project" value="TreeGrafter"/>
</dbReference>
<dbReference type="GO" id="GO:0046081">
    <property type="term" value="P:dUTP catabolic process"/>
    <property type="evidence" value="ECO:0007669"/>
    <property type="project" value="TreeGrafter"/>
</dbReference>
<dbReference type="EMBL" id="LZMZ01000012">
    <property type="protein sequence ID" value="OBX79495.1"/>
    <property type="molecule type" value="Genomic_DNA"/>
</dbReference>
<dbReference type="PANTHER" id="PTHR30522:SF0">
    <property type="entry name" value="NUCLEOSIDE TRIPHOSPHATE PYROPHOSPHOHYDROLASE"/>
    <property type="match status" value="1"/>
</dbReference>
<dbReference type="CDD" id="cd11528">
    <property type="entry name" value="NTP-PPase_MazG_Nterm"/>
    <property type="match status" value="1"/>
</dbReference>
<dbReference type="STRING" id="34059.A9308_00170"/>
<protein>
    <submittedName>
        <fullName evidence="2">Nucleoside triphosphate pyrophosphohydrolase</fullName>
    </submittedName>
</protein>
<dbReference type="NCBIfam" id="TIGR00444">
    <property type="entry name" value="mazG"/>
    <property type="match status" value="1"/>
</dbReference>
<dbReference type="Gene3D" id="1.10.287.1080">
    <property type="entry name" value="MazG-like"/>
    <property type="match status" value="2"/>
</dbReference>
<dbReference type="NCBIfam" id="NF007113">
    <property type="entry name" value="PRK09562.1"/>
    <property type="match status" value="1"/>
</dbReference>
<comment type="caution">
    <text evidence="2">The sequence shown here is derived from an EMBL/GenBank/DDBJ whole genome shotgun (WGS) entry which is preliminary data.</text>
</comment>
<dbReference type="AlphaFoldDB" id="A0A1B8QDA7"/>
<name>A0A1B8QDA7_9GAMM</name>
<dbReference type="GO" id="GO:0046076">
    <property type="term" value="P:dTTP catabolic process"/>
    <property type="evidence" value="ECO:0007669"/>
    <property type="project" value="TreeGrafter"/>
</dbReference>
<dbReference type="CDD" id="cd11529">
    <property type="entry name" value="NTP-PPase_MazG_Cterm"/>
    <property type="match status" value="1"/>
</dbReference>
<dbReference type="PANTHER" id="PTHR30522">
    <property type="entry name" value="NUCLEOSIDE TRIPHOSPHATE PYROPHOSPHOHYDROLASE"/>
    <property type="match status" value="1"/>
</dbReference>
<dbReference type="FunFam" id="1.10.287.1080:FF:000001">
    <property type="entry name" value="Nucleoside triphosphate pyrophosphohydrolase"/>
    <property type="match status" value="1"/>
</dbReference>
<keyword evidence="2" id="KW-0378">Hydrolase</keyword>
<evidence type="ECO:0000313" key="2">
    <source>
        <dbReference type="EMBL" id="OBX79495.1"/>
    </source>
</evidence>
<dbReference type="GO" id="GO:0046052">
    <property type="term" value="P:UTP catabolic process"/>
    <property type="evidence" value="ECO:0007669"/>
    <property type="project" value="TreeGrafter"/>
</dbReference>
<dbReference type="InterPro" id="IPR004518">
    <property type="entry name" value="MazG-like_dom"/>
</dbReference>
<reference evidence="2 3" key="1">
    <citation type="submission" date="2016-06" db="EMBL/GenBank/DDBJ databases">
        <title>Draft genome of Moraxella atlantae CCUG 66109.</title>
        <authorList>
            <person name="Salva-Serra F."/>
            <person name="Engstrom-Jakobsson H."/>
            <person name="Thorell K."/>
            <person name="Gonzales-Siles L."/>
            <person name="Karlsson R."/>
            <person name="Boulund F."/>
            <person name="Engstrand L."/>
            <person name="Kristiansson E."/>
            <person name="Moore E."/>
        </authorList>
    </citation>
    <scope>NUCLEOTIDE SEQUENCE [LARGE SCALE GENOMIC DNA]</scope>
    <source>
        <strain evidence="2 3">CCUG 66109</strain>
    </source>
</reference>
<evidence type="ECO:0000313" key="3">
    <source>
        <dbReference type="Proteomes" id="UP000092508"/>
    </source>
</evidence>
<accession>A0A1B8QDA7</accession>
<organism evidence="2 3">
    <name type="scientific">Faucicola atlantae</name>
    <dbReference type="NCBI Taxonomy" id="34059"/>
    <lineage>
        <taxon>Bacteria</taxon>
        <taxon>Pseudomonadati</taxon>
        <taxon>Pseudomonadota</taxon>
        <taxon>Gammaproteobacteria</taxon>
        <taxon>Moraxellales</taxon>
        <taxon>Moraxellaceae</taxon>
        <taxon>Faucicola</taxon>
    </lineage>
</organism>